<dbReference type="InterPro" id="IPR038495">
    <property type="entry name" value="ATPase_E_C"/>
</dbReference>
<dbReference type="GeneID" id="37035028"/>
<comment type="similarity">
    <text evidence="1">Belongs to the V-ATPase E subunit family.</text>
</comment>
<accession>A0A316W518</accession>
<protein>
    <submittedName>
        <fullName evidence="4">Putative vacuolar ATP synthase subunit E</fullName>
    </submittedName>
</protein>
<dbReference type="PANTHER" id="PTHR45715">
    <property type="entry name" value="ATPASE H+-TRANSPORTING V1 SUBUNIT E1A-RELATED"/>
    <property type="match status" value="1"/>
</dbReference>
<name>A0A316W518_9BASI</name>
<dbReference type="Proteomes" id="UP000245783">
    <property type="component" value="Unassembled WGS sequence"/>
</dbReference>
<proteinExistence type="inferred from homology"/>
<dbReference type="Gene3D" id="6.10.250.1620">
    <property type="match status" value="1"/>
</dbReference>
<dbReference type="Gene3D" id="3.30.2320.30">
    <property type="entry name" value="ATP synthase, E subunit, C-terminal"/>
    <property type="match status" value="1"/>
</dbReference>
<dbReference type="InterPro" id="IPR002842">
    <property type="entry name" value="ATPase_V1_Esu"/>
</dbReference>
<evidence type="ECO:0000256" key="2">
    <source>
        <dbReference type="ARBA" id="ARBA00022448"/>
    </source>
</evidence>
<evidence type="ECO:0000313" key="5">
    <source>
        <dbReference type="Proteomes" id="UP000245783"/>
    </source>
</evidence>
<dbReference type="GO" id="GO:0046961">
    <property type="term" value="F:proton-transporting ATPase activity, rotational mechanism"/>
    <property type="evidence" value="ECO:0007669"/>
    <property type="project" value="InterPro"/>
</dbReference>
<organism evidence="4 5">
    <name type="scientific">Ceraceosorus guamensis</name>
    <dbReference type="NCBI Taxonomy" id="1522189"/>
    <lineage>
        <taxon>Eukaryota</taxon>
        <taxon>Fungi</taxon>
        <taxon>Dikarya</taxon>
        <taxon>Basidiomycota</taxon>
        <taxon>Ustilaginomycotina</taxon>
        <taxon>Exobasidiomycetes</taxon>
        <taxon>Ceraceosorales</taxon>
        <taxon>Ceraceosoraceae</taxon>
        <taxon>Ceraceosorus</taxon>
    </lineage>
</organism>
<dbReference type="SUPFAM" id="SSF160527">
    <property type="entry name" value="V-type ATPase subunit E-like"/>
    <property type="match status" value="1"/>
</dbReference>
<keyword evidence="2" id="KW-0813">Transport</keyword>
<dbReference type="RefSeq" id="XP_025372039.1">
    <property type="nucleotide sequence ID" value="XM_025513158.1"/>
</dbReference>
<evidence type="ECO:0000313" key="4">
    <source>
        <dbReference type="EMBL" id="PWN44879.1"/>
    </source>
</evidence>
<dbReference type="GO" id="GO:0033178">
    <property type="term" value="C:proton-transporting two-sector ATPase complex, catalytic domain"/>
    <property type="evidence" value="ECO:0007669"/>
    <property type="project" value="InterPro"/>
</dbReference>
<dbReference type="Pfam" id="PF01991">
    <property type="entry name" value="vATP-synt_E"/>
    <property type="match status" value="1"/>
</dbReference>
<dbReference type="HAMAP" id="MF_00311">
    <property type="entry name" value="ATP_synth_E_arch"/>
    <property type="match status" value="1"/>
</dbReference>
<dbReference type="AlphaFoldDB" id="A0A316W518"/>
<dbReference type="InParanoid" id="A0A316W518"/>
<keyword evidence="5" id="KW-1185">Reference proteome</keyword>
<evidence type="ECO:0000256" key="3">
    <source>
        <dbReference type="ARBA" id="ARBA00023065"/>
    </source>
</evidence>
<dbReference type="EMBL" id="KZ819358">
    <property type="protein sequence ID" value="PWN44879.1"/>
    <property type="molecule type" value="Genomic_DNA"/>
</dbReference>
<gene>
    <name evidence="4" type="ORF">IE81DRAFT_320853</name>
</gene>
<sequence>MSRPLNDDEVLTEMKKMVAFIKQEAMEKAREIQVKADEEFAIEKAKIVRQEAISIESTYEKKAKQAQTAQKIAQSTSTNQSRLKILQSKEAHLQELFDEARGRLVELSRDQEKYSKLLQNLILQGLLQLVEPKVSITARSTDVQIVQQAAKQAEKLYQEKTGKSIQTKVEEGLSKDSSGGIMLAGHEGRIKINNTLDERLRLCEERMLPEIGASCFGSNPNRRFTN</sequence>
<dbReference type="STRING" id="1522189.A0A316W518"/>
<reference evidence="4 5" key="1">
    <citation type="journal article" date="2018" name="Mol. Biol. Evol.">
        <title>Broad Genomic Sampling Reveals a Smut Pathogenic Ancestry of the Fungal Clade Ustilaginomycotina.</title>
        <authorList>
            <person name="Kijpornyongpan T."/>
            <person name="Mondo S.J."/>
            <person name="Barry K."/>
            <person name="Sandor L."/>
            <person name="Lee J."/>
            <person name="Lipzen A."/>
            <person name="Pangilinan J."/>
            <person name="LaButti K."/>
            <person name="Hainaut M."/>
            <person name="Henrissat B."/>
            <person name="Grigoriev I.V."/>
            <person name="Spatafora J.W."/>
            <person name="Aime M.C."/>
        </authorList>
    </citation>
    <scope>NUCLEOTIDE SEQUENCE [LARGE SCALE GENOMIC DNA]</scope>
    <source>
        <strain evidence="4 5">MCA 4658</strain>
    </source>
</reference>
<dbReference type="OrthoDB" id="10263003at2759"/>
<keyword evidence="3" id="KW-0406">Ion transport</keyword>
<dbReference type="FunCoup" id="A0A316W518">
    <property type="interactions" value="234"/>
</dbReference>
<evidence type="ECO:0000256" key="1">
    <source>
        <dbReference type="ARBA" id="ARBA00005901"/>
    </source>
</evidence>